<evidence type="ECO:0000256" key="3">
    <source>
        <dbReference type="ARBA" id="ARBA00022989"/>
    </source>
</evidence>
<comment type="caution">
    <text evidence="6">The sequence shown here is derived from an EMBL/GenBank/DDBJ whole genome shotgun (WGS) entry which is preliminary data.</text>
</comment>
<keyword evidence="2 5" id="KW-0812">Transmembrane</keyword>
<dbReference type="InterPro" id="IPR032808">
    <property type="entry name" value="DoxX"/>
</dbReference>
<name>A0A934VSU2_9BACT</name>
<organism evidence="6 7">
    <name type="scientific">Pelagicoccus mobilis</name>
    <dbReference type="NCBI Taxonomy" id="415221"/>
    <lineage>
        <taxon>Bacteria</taxon>
        <taxon>Pseudomonadati</taxon>
        <taxon>Verrucomicrobiota</taxon>
        <taxon>Opitutia</taxon>
        <taxon>Puniceicoccales</taxon>
        <taxon>Pelagicoccaceae</taxon>
        <taxon>Pelagicoccus</taxon>
    </lineage>
</organism>
<proteinExistence type="predicted"/>
<evidence type="ECO:0000313" key="7">
    <source>
        <dbReference type="Proteomes" id="UP000617628"/>
    </source>
</evidence>
<reference evidence="6" key="1">
    <citation type="submission" date="2021-01" db="EMBL/GenBank/DDBJ databases">
        <title>Modified the classification status of verrucomicrobia.</title>
        <authorList>
            <person name="Feng X."/>
        </authorList>
    </citation>
    <scope>NUCLEOTIDE SEQUENCE</scope>
    <source>
        <strain evidence="6">KCTC 13126</strain>
    </source>
</reference>
<evidence type="ECO:0000256" key="1">
    <source>
        <dbReference type="ARBA" id="ARBA00004141"/>
    </source>
</evidence>
<gene>
    <name evidence="6" type="ORF">JIN87_18370</name>
</gene>
<dbReference type="AlphaFoldDB" id="A0A934VSU2"/>
<comment type="subcellular location">
    <subcellularLocation>
        <location evidence="1">Membrane</location>
        <topology evidence="1">Multi-pass membrane protein</topology>
    </subcellularLocation>
</comment>
<dbReference type="RefSeq" id="WP_200357067.1">
    <property type="nucleotide sequence ID" value="NZ_JAENIL010000036.1"/>
</dbReference>
<dbReference type="Pfam" id="PF07681">
    <property type="entry name" value="DoxX"/>
    <property type="match status" value="1"/>
</dbReference>
<feature type="transmembrane region" description="Helical" evidence="5">
    <location>
        <begin position="44"/>
        <end position="65"/>
    </location>
</feature>
<evidence type="ECO:0000256" key="2">
    <source>
        <dbReference type="ARBA" id="ARBA00022692"/>
    </source>
</evidence>
<keyword evidence="3 5" id="KW-1133">Transmembrane helix</keyword>
<keyword evidence="7" id="KW-1185">Reference proteome</keyword>
<dbReference type="Proteomes" id="UP000617628">
    <property type="component" value="Unassembled WGS sequence"/>
</dbReference>
<accession>A0A934VSU2</accession>
<protein>
    <submittedName>
        <fullName evidence="6">DoxX family protein</fullName>
    </submittedName>
</protein>
<sequence length="143" mass="16029">MSRDFADLVFRLLFSLIFIGLGGEHLLSDELIQKLMPEWMPGPRFVSIFCGIILFTGGSMIAVGYRLKLAAILLGSFLVLVSAVVHAPALQGIASPVADPRDQWLWETLQRSNFVKNLCLLGVCMMLPFYTPGRWSLERMLKK</sequence>
<feature type="transmembrane region" description="Helical" evidence="5">
    <location>
        <begin position="114"/>
        <end position="133"/>
    </location>
</feature>
<keyword evidence="4 5" id="KW-0472">Membrane</keyword>
<dbReference type="GO" id="GO:0016020">
    <property type="term" value="C:membrane"/>
    <property type="evidence" value="ECO:0007669"/>
    <property type="project" value="UniProtKB-SubCell"/>
</dbReference>
<evidence type="ECO:0000256" key="4">
    <source>
        <dbReference type="ARBA" id="ARBA00023136"/>
    </source>
</evidence>
<dbReference type="EMBL" id="JAENIL010000036">
    <property type="protein sequence ID" value="MBK1878854.1"/>
    <property type="molecule type" value="Genomic_DNA"/>
</dbReference>
<evidence type="ECO:0000256" key="5">
    <source>
        <dbReference type="SAM" id="Phobius"/>
    </source>
</evidence>
<evidence type="ECO:0000313" key="6">
    <source>
        <dbReference type="EMBL" id="MBK1878854.1"/>
    </source>
</evidence>
<feature type="transmembrane region" description="Helical" evidence="5">
    <location>
        <begin position="72"/>
        <end position="94"/>
    </location>
</feature>